<accession>A0AA47MXI6</accession>
<name>A0AA47MXI6_MERPO</name>
<keyword evidence="3" id="KW-1185">Reference proteome</keyword>
<organism evidence="2 3">
    <name type="scientific">Merluccius polli</name>
    <name type="common">Benguela hake</name>
    <name type="synonym">Merluccius cadenati</name>
    <dbReference type="NCBI Taxonomy" id="89951"/>
    <lineage>
        <taxon>Eukaryota</taxon>
        <taxon>Metazoa</taxon>
        <taxon>Chordata</taxon>
        <taxon>Craniata</taxon>
        <taxon>Vertebrata</taxon>
        <taxon>Euteleostomi</taxon>
        <taxon>Actinopterygii</taxon>
        <taxon>Neopterygii</taxon>
        <taxon>Teleostei</taxon>
        <taxon>Neoteleostei</taxon>
        <taxon>Acanthomorphata</taxon>
        <taxon>Zeiogadaria</taxon>
        <taxon>Gadariae</taxon>
        <taxon>Gadiformes</taxon>
        <taxon>Gadoidei</taxon>
        <taxon>Merlucciidae</taxon>
        <taxon>Merluccius</taxon>
    </lineage>
</organism>
<gene>
    <name evidence="2" type="ORF">N1851_012370</name>
</gene>
<dbReference type="PANTHER" id="PTHR47331:SF1">
    <property type="entry name" value="GAG-LIKE PROTEIN"/>
    <property type="match status" value="1"/>
</dbReference>
<protein>
    <recommendedName>
        <fullName evidence="1">DUF5641 domain-containing protein</fullName>
    </recommendedName>
</protein>
<dbReference type="Proteomes" id="UP001174136">
    <property type="component" value="Unassembled WGS sequence"/>
</dbReference>
<dbReference type="PANTHER" id="PTHR47331">
    <property type="entry name" value="PHD-TYPE DOMAIN-CONTAINING PROTEIN"/>
    <property type="match status" value="1"/>
</dbReference>
<evidence type="ECO:0000313" key="2">
    <source>
        <dbReference type="EMBL" id="KAK0147909.1"/>
    </source>
</evidence>
<evidence type="ECO:0000259" key="1">
    <source>
        <dbReference type="Pfam" id="PF18701"/>
    </source>
</evidence>
<feature type="domain" description="DUF5641" evidence="1">
    <location>
        <begin position="157"/>
        <end position="250"/>
    </location>
</feature>
<sequence length="260" mass="30314">MVDIDDSEVKRVAHAHVIQVQDPTDPVDQLMSHFSSWIKLKRAVAWLLKLKGLLKELNAKRKEPNTLGGESRVDQFKKAFKGTNLTCDDLLEAEIEIIKYCQKQKFEDDLTILKEHQRVKKSSSLYKLNPVLHEGVMRVKPELPPGVFNKDDQYANRRWRQVQYLSDVFWKRWCKEYLTQLQERQRWSTPGRNFCVGDVVLIVDDTSPGNSWPLGRILETFLDKKGFVRQVKVKTKTNELCRPITKLCLLQESDDNNGLF</sequence>
<comment type="caution">
    <text evidence="2">The sequence shown here is derived from an EMBL/GenBank/DDBJ whole genome shotgun (WGS) entry which is preliminary data.</text>
</comment>
<evidence type="ECO:0000313" key="3">
    <source>
        <dbReference type="Proteomes" id="UP001174136"/>
    </source>
</evidence>
<dbReference type="Pfam" id="PF18701">
    <property type="entry name" value="DUF5641"/>
    <property type="match status" value="1"/>
</dbReference>
<proteinExistence type="predicted"/>
<dbReference type="EMBL" id="JAOPHQ010002277">
    <property type="protein sequence ID" value="KAK0147909.1"/>
    <property type="molecule type" value="Genomic_DNA"/>
</dbReference>
<dbReference type="AlphaFoldDB" id="A0AA47MXI6"/>
<dbReference type="InterPro" id="IPR040676">
    <property type="entry name" value="DUF5641"/>
</dbReference>
<reference evidence="2" key="1">
    <citation type="journal article" date="2023" name="Front. Mar. Sci.">
        <title>A new Merluccius polli reference genome to investigate the effects of global change in West African waters.</title>
        <authorList>
            <person name="Mateo J.L."/>
            <person name="Blanco-Fernandez C."/>
            <person name="Garcia-Vazquez E."/>
            <person name="Machado-Schiaffino G."/>
        </authorList>
    </citation>
    <scope>NUCLEOTIDE SEQUENCE</scope>
    <source>
        <strain evidence="2">C29</strain>
        <tissue evidence="2">Fin</tissue>
    </source>
</reference>